<dbReference type="GO" id="GO:0004674">
    <property type="term" value="F:protein serine/threonine kinase activity"/>
    <property type="evidence" value="ECO:0007669"/>
    <property type="project" value="TreeGrafter"/>
</dbReference>
<dbReference type="GO" id="GO:0000776">
    <property type="term" value="C:kinetochore"/>
    <property type="evidence" value="ECO:0007669"/>
    <property type="project" value="TreeGrafter"/>
</dbReference>
<organism evidence="1">
    <name type="scientific">Timema douglasi</name>
    <name type="common">Walking stick</name>
    <dbReference type="NCBI Taxonomy" id="61478"/>
    <lineage>
        <taxon>Eukaryota</taxon>
        <taxon>Metazoa</taxon>
        <taxon>Ecdysozoa</taxon>
        <taxon>Arthropoda</taxon>
        <taxon>Hexapoda</taxon>
        <taxon>Insecta</taxon>
        <taxon>Pterygota</taxon>
        <taxon>Neoptera</taxon>
        <taxon>Polyneoptera</taxon>
        <taxon>Phasmatodea</taxon>
        <taxon>Timematodea</taxon>
        <taxon>Timematoidea</taxon>
        <taxon>Timematidae</taxon>
        <taxon>Timema</taxon>
    </lineage>
</organism>
<dbReference type="InterPro" id="IPR011009">
    <property type="entry name" value="Kinase-like_dom_sf"/>
</dbReference>
<sequence>MSSDEIKPRYTLLIGKPPFETSSLKETYSRIKKCDYFIPSSVKLSAPALKMITNTLQTDPRMRPTIEQLLNYDFFTSGAIKCLEGRNKTLAKSLDVVDNIVQGIQAIPGVAGQTTRTLGRFLLKCSKEDGCLPVLSGYVFLHLFGVFAALEWATEEYLRLRDMDEENTVP</sequence>
<dbReference type="GO" id="GO:0000922">
    <property type="term" value="C:spindle pole"/>
    <property type="evidence" value="ECO:0007669"/>
    <property type="project" value="TreeGrafter"/>
</dbReference>
<accession>A0A7R8ZD24</accession>
<reference evidence="1" key="1">
    <citation type="submission" date="2020-11" db="EMBL/GenBank/DDBJ databases">
        <authorList>
            <person name="Tran Van P."/>
        </authorList>
    </citation>
    <scope>NUCLEOTIDE SEQUENCE</scope>
</reference>
<gene>
    <name evidence="1" type="ORF">TDIB3V08_LOCUS11474</name>
</gene>
<dbReference type="GO" id="GO:0005634">
    <property type="term" value="C:nucleus"/>
    <property type="evidence" value="ECO:0007669"/>
    <property type="project" value="TreeGrafter"/>
</dbReference>
<dbReference type="GO" id="GO:0005813">
    <property type="term" value="C:centrosome"/>
    <property type="evidence" value="ECO:0007669"/>
    <property type="project" value="TreeGrafter"/>
</dbReference>
<dbReference type="PANTHER" id="PTHR24345:SF93">
    <property type="entry name" value="SERINE_THREONINE-PROTEIN KINASE PLK1"/>
    <property type="match status" value="1"/>
</dbReference>
<dbReference type="Gene3D" id="1.10.510.10">
    <property type="entry name" value="Transferase(Phosphotransferase) domain 1"/>
    <property type="match status" value="1"/>
</dbReference>
<dbReference type="AlphaFoldDB" id="A0A7R8ZD24"/>
<dbReference type="SUPFAM" id="SSF56112">
    <property type="entry name" value="Protein kinase-like (PK-like)"/>
    <property type="match status" value="1"/>
</dbReference>
<protein>
    <submittedName>
        <fullName evidence="1">Uncharacterized protein</fullName>
    </submittedName>
</protein>
<evidence type="ECO:0000313" key="1">
    <source>
        <dbReference type="EMBL" id="CAD7205322.1"/>
    </source>
</evidence>
<name>A0A7R8ZD24_TIMDO</name>
<dbReference type="GO" id="GO:0005737">
    <property type="term" value="C:cytoplasm"/>
    <property type="evidence" value="ECO:0007669"/>
    <property type="project" value="TreeGrafter"/>
</dbReference>
<proteinExistence type="predicted"/>
<dbReference type="PANTHER" id="PTHR24345">
    <property type="entry name" value="SERINE/THREONINE-PROTEIN KINASE PLK"/>
    <property type="match status" value="1"/>
</dbReference>
<dbReference type="GO" id="GO:0007052">
    <property type="term" value="P:mitotic spindle organization"/>
    <property type="evidence" value="ECO:0007669"/>
    <property type="project" value="TreeGrafter"/>
</dbReference>
<dbReference type="EMBL" id="OA574752">
    <property type="protein sequence ID" value="CAD7205322.1"/>
    <property type="molecule type" value="Genomic_DNA"/>
</dbReference>